<evidence type="ECO:0000256" key="3">
    <source>
        <dbReference type="ARBA" id="ARBA00023134"/>
    </source>
</evidence>
<dbReference type="EMBL" id="CAJPIZ010008987">
    <property type="protein sequence ID" value="CAG2111520.1"/>
    <property type="molecule type" value="Genomic_DNA"/>
</dbReference>
<reference evidence="6" key="1">
    <citation type="submission" date="2020-11" db="EMBL/GenBank/DDBJ databases">
        <authorList>
            <person name="Tran Van P."/>
        </authorList>
    </citation>
    <scope>NUCLEOTIDE SEQUENCE</scope>
</reference>
<keyword evidence="3" id="KW-0342">GTP-binding</keyword>
<name>A0A7R9KZ97_9ACAR</name>
<organism evidence="6">
    <name type="scientific">Medioppia subpectinata</name>
    <dbReference type="NCBI Taxonomy" id="1979941"/>
    <lineage>
        <taxon>Eukaryota</taxon>
        <taxon>Metazoa</taxon>
        <taxon>Ecdysozoa</taxon>
        <taxon>Arthropoda</taxon>
        <taxon>Chelicerata</taxon>
        <taxon>Arachnida</taxon>
        <taxon>Acari</taxon>
        <taxon>Acariformes</taxon>
        <taxon>Sarcoptiformes</taxon>
        <taxon>Oribatida</taxon>
        <taxon>Brachypylina</taxon>
        <taxon>Oppioidea</taxon>
        <taxon>Oppiidae</taxon>
        <taxon>Medioppia</taxon>
    </lineage>
</organism>
<keyword evidence="7" id="KW-1185">Reference proteome</keyword>
<dbReference type="GO" id="GO:0005525">
    <property type="term" value="F:GTP binding"/>
    <property type="evidence" value="ECO:0007669"/>
    <property type="project" value="UniProtKB-KW"/>
</dbReference>
<keyword evidence="2" id="KW-0378">Hydrolase</keyword>
<dbReference type="SUPFAM" id="SSF52540">
    <property type="entry name" value="P-loop containing nucleoside triphosphate hydrolases"/>
    <property type="match status" value="1"/>
</dbReference>
<evidence type="ECO:0000256" key="1">
    <source>
        <dbReference type="ARBA" id="ARBA00022741"/>
    </source>
</evidence>
<evidence type="ECO:0000313" key="6">
    <source>
        <dbReference type="EMBL" id="CAD7631090.1"/>
    </source>
</evidence>
<dbReference type="EMBL" id="OC863562">
    <property type="protein sequence ID" value="CAD7631090.1"/>
    <property type="molecule type" value="Genomic_DNA"/>
</dbReference>
<dbReference type="InterPro" id="IPR036543">
    <property type="entry name" value="Guanylate-bd_C_sf"/>
</dbReference>
<dbReference type="InterPro" id="IPR030386">
    <property type="entry name" value="G_GB1_RHD3_dom"/>
</dbReference>
<gene>
    <name evidence="6" type="ORF">OSB1V03_LOCUS11500</name>
</gene>
<keyword evidence="1" id="KW-0547">Nucleotide-binding</keyword>
<dbReference type="CDD" id="cd01851">
    <property type="entry name" value="GBP"/>
    <property type="match status" value="1"/>
</dbReference>
<proteinExistence type="inferred from homology"/>
<comment type="similarity">
    <text evidence="4">Belongs to the TRAFAC class dynamin-like GTPase superfamily. GB1/RHD3 GTPase family.</text>
</comment>
<accession>A0A7R9KZ97</accession>
<sequence length="509" mass="57347">MKLPNWFALEKRPDNDTKANGAPDIPKIYPEGALQVLKGVKVKGDSEFELDLEALSSILLRDSIRDKPVVVVSIAGDFRKGKSFMLNFFLRYLQSGCGTTDDWIGSTDELKGFSWRNGSVRDTTGILMWSEPFVIKLDEGQEVAILLMDTQGAFDLKQTVKQLTTVFALSTMISSIQVFNLMHQLQEDDLHVLQYFAEYGQLALKHTTGKPFQKLLFLIRDWRCPYEYGYGLDGGQQYLDNCLATSEDQEIQGVRRHIRSCFGDIGCYLMPYPGDTVATTQHFDGRVADIDSKFVDSLKTFVPLMLDPENVVVKEIGGRRVTGKEMMTYFEMYFNNLKAEKMPKIGTLFAATAEANNLNAVTTARDKYKAGMDAFCGAKQQFIAHGKFEEQHKILRQQSLDCFDNTLKMGGPELAARYRKDLTSDLDELYDHYTTKNKANEPFFGIFSKRYAKWADMFVNGGGIRDATALQKAINIRTVMADLGAQAIRLDPIVETLLATEQPDVVVLD</sequence>
<dbReference type="InterPro" id="IPR015894">
    <property type="entry name" value="Guanylate-bd_N"/>
</dbReference>
<dbReference type="PROSITE" id="PS51715">
    <property type="entry name" value="G_GB1_RHD3"/>
    <property type="match status" value="1"/>
</dbReference>
<feature type="non-terminal residue" evidence="6">
    <location>
        <position position="509"/>
    </location>
</feature>
<dbReference type="Pfam" id="PF02263">
    <property type="entry name" value="GBP"/>
    <property type="match status" value="1"/>
</dbReference>
<evidence type="ECO:0000259" key="5">
    <source>
        <dbReference type="PROSITE" id="PS51715"/>
    </source>
</evidence>
<dbReference type="Gene3D" id="1.20.58.420">
    <property type="entry name" value="AHSP"/>
    <property type="match status" value="1"/>
</dbReference>
<evidence type="ECO:0000256" key="2">
    <source>
        <dbReference type="ARBA" id="ARBA00022801"/>
    </source>
</evidence>
<dbReference type="SUPFAM" id="SSF48340">
    <property type="entry name" value="Interferon-induced guanylate-binding protein 1 (GBP1), C-terminal domain"/>
    <property type="match status" value="1"/>
</dbReference>
<dbReference type="PANTHER" id="PTHR10751">
    <property type="entry name" value="GUANYLATE BINDING PROTEIN"/>
    <property type="match status" value="1"/>
</dbReference>
<evidence type="ECO:0000256" key="4">
    <source>
        <dbReference type="PROSITE-ProRule" id="PRU01052"/>
    </source>
</evidence>
<dbReference type="GO" id="GO:0003924">
    <property type="term" value="F:GTPase activity"/>
    <property type="evidence" value="ECO:0007669"/>
    <property type="project" value="InterPro"/>
</dbReference>
<evidence type="ECO:0000313" key="7">
    <source>
        <dbReference type="Proteomes" id="UP000759131"/>
    </source>
</evidence>
<protein>
    <recommendedName>
        <fullName evidence="5">GB1/RHD3-type G domain-containing protein</fullName>
    </recommendedName>
</protein>
<dbReference type="OrthoDB" id="7788754at2759"/>
<dbReference type="Proteomes" id="UP000759131">
    <property type="component" value="Unassembled WGS sequence"/>
</dbReference>
<dbReference type="InterPro" id="IPR027417">
    <property type="entry name" value="P-loop_NTPase"/>
</dbReference>
<feature type="domain" description="GB1/RHD3-type G" evidence="5">
    <location>
        <begin position="66"/>
        <end position="310"/>
    </location>
</feature>
<dbReference type="AlphaFoldDB" id="A0A7R9KZ97"/>
<dbReference type="Gene3D" id="3.40.50.300">
    <property type="entry name" value="P-loop containing nucleotide triphosphate hydrolases"/>
    <property type="match status" value="1"/>
</dbReference>